<dbReference type="InterPro" id="IPR041078">
    <property type="entry name" value="Plavaka"/>
</dbReference>
<dbReference type="Proteomes" id="UP000008064">
    <property type="component" value="Unassembled WGS sequence"/>
</dbReference>
<dbReference type="EMBL" id="GL945428">
    <property type="protein sequence ID" value="EGO30203.1"/>
    <property type="molecule type" value="Genomic_DNA"/>
</dbReference>
<proteinExistence type="predicted"/>
<evidence type="ECO:0000313" key="2">
    <source>
        <dbReference type="EMBL" id="EGO30203.1"/>
    </source>
</evidence>
<dbReference type="KEGG" id="sla:SERLADRAFT_404484"/>
<name>F8NDB9_SERL9</name>
<organism>
    <name type="scientific">Serpula lacrymans var. lacrymans (strain S7.9)</name>
    <name type="common">Dry rot fungus</name>
    <dbReference type="NCBI Taxonomy" id="578457"/>
    <lineage>
        <taxon>Eukaryota</taxon>
        <taxon>Fungi</taxon>
        <taxon>Dikarya</taxon>
        <taxon>Basidiomycota</taxon>
        <taxon>Agaricomycotina</taxon>
        <taxon>Agaricomycetes</taxon>
        <taxon>Agaricomycetidae</taxon>
        <taxon>Boletales</taxon>
        <taxon>Coniophorineae</taxon>
        <taxon>Serpulaceae</taxon>
        <taxon>Serpula</taxon>
    </lineage>
</organism>
<gene>
    <name evidence="2" type="ORF">SERLADRAFT_404484</name>
</gene>
<dbReference type="GeneID" id="18812343"/>
<reference evidence="2" key="1">
    <citation type="submission" date="2011-04" db="EMBL/GenBank/DDBJ databases">
        <title>Evolution of plant cell wall degrading machinery underlies the functional diversity of forest fungi.</title>
        <authorList>
            <consortium name="US DOE Joint Genome Institute (JGI-PGF)"/>
            <person name="Eastwood D.C."/>
            <person name="Floudas D."/>
            <person name="Binder M."/>
            <person name="Majcherczyk A."/>
            <person name="Schneider P."/>
            <person name="Aerts A."/>
            <person name="Asiegbu F.O."/>
            <person name="Baker S.E."/>
            <person name="Barry K."/>
            <person name="Bendiksby M."/>
            <person name="Blumentritt M."/>
            <person name="Coutinho P.M."/>
            <person name="Cullen D."/>
            <person name="Cullen D."/>
            <person name="Gathman A."/>
            <person name="Goodell B."/>
            <person name="Henrissat B."/>
            <person name="Ihrmark K."/>
            <person name="Kauserud H."/>
            <person name="Kohler A."/>
            <person name="LaButti K."/>
            <person name="Lapidus A."/>
            <person name="Lavin J.L."/>
            <person name="Lee Y.-H."/>
            <person name="Lindquist E."/>
            <person name="Lilly W."/>
            <person name="Lucas S."/>
            <person name="Morin E."/>
            <person name="Murat C."/>
            <person name="Oguiza J.A."/>
            <person name="Park J."/>
            <person name="Pisabarro A.G."/>
            <person name="Riley R."/>
            <person name="Rosling A."/>
            <person name="Salamov A."/>
            <person name="Schmidt O."/>
            <person name="Schmutz J."/>
            <person name="Skrede I."/>
            <person name="Stenlid J."/>
            <person name="Wiebenga A."/>
            <person name="Xie X."/>
            <person name="Kues U."/>
            <person name="Hibbett D.S."/>
            <person name="Hoffmeister D."/>
            <person name="Hogberg N."/>
            <person name="Martin F."/>
            <person name="Grigoriev I.V."/>
            <person name="Watkinson S.C."/>
        </authorList>
    </citation>
    <scope>NUCLEOTIDE SEQUENCE</scope>
    <source>
        <strain evidence="2">S7.9</strain>
    </source>
</reference>
<dbReference type="RefSeq" id="XP_007312087.1">
    <property type="nucleotide sequence ID" value="XM_007312025.1"/>
</dbReference>
<accession>F8NDB9</accession>
<protein>
    <submittedName>
        <fullName evidence="2">Uncharacterized protein</fullName>
    </submittedName>
</protein>
<dbReference type="Pfam" id="PF18759">
    <property type="entry name" value="Plavaka"/>
    <property type="match status" value="1"/>
</dbReference>
<evidence type="ECO:0000256" key="1">
    <source>
        <dbReference type="SAM" id="MobiDB-lite"/>
    </source>
</evidence>
<feature type="region of interest" description="Disordered" evidence="1">
    <location>
        <begin position="274"/>
        <end position="293"/>
    </location>
</feature>
<dbReference type="AlphaFoldDB" id="F8NDB9"/>
<dbReference type="OrthoDB" id="2418900at2759"/>
<sequence length="510" mass="57844">MAMVTSVSGQVPVKVLHWDDSIRNSLNHKKEIIRSDQSIYSSDSFLRHNQPEWTLDVAEGTLDEVIQQLSKEGWQVGNGNHVLEHTYQTFGRVNGLSLFLENNVSEYFAFMIPYFKCLCKVLFGSTLLLSKSFVEAGPPSFFVLLHAFHDNVLNILGEALEEIQRNERWKDLRRPFSTPSGRKGDQWKYGKYPCPNTHIGSARSCAWYCKGKSREILTQQDGNLARQGLLVEENLDNHYGPPHPFQKEYNGDAVEDIEEGLFAFIPLRQPEQEDLEPGEAVGPSNYPNAISLNDNDDERVKILHPTARQIICMDHTLHERWRKEFEGEKGAVDSYRDVDMDNNFPVASGPQDTRSKRDWDCPITTSEGHTIEVVGGDGAVRRVYPMLACYVADYPEQCLVTCSKYGICPKCKRPPEELSASTAGKPRTDQWTESLYQGVYKHMVHWFQQLLDPKKLDARIRALPPCFGVCYFKNGFSALGQIGGKERKDMAKMLLGCLIGKLPCHATITY</sequence>
<dbReference type="HOGENOM" id="CLU_024704_0_0_1"/>